<evidence type="ECO:0000313" key="3">
    <source>
        <dbReference type="Proteomes" id="UP000177159"/>
    </source>
</evidence>
<dbReference type="Gene3D" id="3.90.1200.10">
    <property type="match status" value="1"/>
</dbReference>
<evidence type="ECO:0000313" key="2">
    <source>
        <dbReference type="EMBL" id="OGK24019.1"/>
    </source>
</evidence>
<feature type="domain" description="Aminoglycoside phosphotransferase" evidence="1">
    <location>
        <begin position="85"/>
        <end position="256"/>
    </location>
</feature>
<dbReference type="EMBL" id="MFZM01000013">
    <property type="protein sequence ID" value="OGK24019.1"/>
    <property type="molecule type" value="Genomic_DNA"/>
</dbReference>
<dbReference type="Gene3D" id="3.30.200.150">
    <property type="match status" value="1"/>
</dbReference>
<proteinExistence type="predicted"/>
<dbReference type="AlphaFoldDB" id="A0A1F7GYB3"/>
<dbReference type="InterPro" id="IPR002575">
    <property type="entry name" value="Aminoglycoside_PTrfase"/>
</dbReference>
<accession>A0A1F7GYB3</accession>
<reference evidence="2 3" key="1">
    <citation type="journal article" date="2016" name="Nat. Commun.">
        <title>Thousands of microbial genomes shed light on interconnected biogeochemical processes in an aquifer system.</title>
        <authorList>
            <person name="Anantharaman K."/>
            <person name="Brown C.T."/>
            <person name="Hug L.A."/>
            <person name="Sharon I."/>
            <person name="Castelle C.J."/>
            <person name="Probst A.J."/>
            <person name="Thomas B.C."/>
            <person name="Singh A."/>
            <person name="Wilkins M.J."/>
            <person name="Karaoz U."/>
            <person name="Brodie E.L."/>
            <person name="Williams K.H."/>
            <person name="Hubbard S.S."/>
            <person name="Banfield J.F."/>
        </authorList>
    </citation>
    <scope>NUCLEOTIDE SEQUENCE [LARGE SCALE GENOMIC DNA]</scope>
</reference>
<dbReference type="SUPFAM" id="SSF56112">
    <property type="entry name" value="Protein kinase-like (PK-like)"/>
    <property type="match status" value="1"/>
</dbReference>
<organism evidence="2 3">
    <name type="scientific">Candidatus Roizmanbacteria bacterium RIFCSPHIGHO2_02_FULL_37_24</name>
    <dbReference type="NCBI Taxonomy" id="1802037"/>
    <lineage>
        <taxon>Bacteria</taxon>
        <taxon>Candidatus Roizmaniibacteriota</taxon>
    </lineage>
</organism>
<dbReference type="Pfam" id="PF01636">
    <property type="entry name" value="APH"/>
    <property type="match status" value="1"/>
</dbReference>
<gene>
    <name evidence="2" type="ORF">A3C24_02935</name>
</gene>
<name>A0A1F7GYB3_9BACT</name>
<sequence>MKQEELDQINQKIADRSNVFYWQTDRDITPQQAGQIWADRHRYFTDDELEERINHVLGDKVINIDPLDPNAQTNLGNVNSVRVAHLSSGKDIVIRSHPKGIKNGYFHAEAQASSHAKKIGVPSFETLAVHDFEGENDFAFHITEKLPGTAISKWLEENLEDEPQLLKAIGRMMARVHEVKVKGFGPFDNEKARSGALVGVHSTYADAIKAGLAFNLKVLEEEGIFTEEQVKTIDNLFNKDSSLLSCDSPVLVHNDFAD</sequence>
<protein>
    <recommendedName>
        <fullName evidence="1">Aminoglycoside phosphotransferase domain-containing protein</fullName>
    </recommendedName>
</protein>
<dbReference type="InterPro" id="IPR011009">
    <property type="entry name" value="Kinase-like_dom_sf"/>
</dbReference>
<comment type="caution">
    <text evidence="2">The sequence shown here is derived from an EMBL/GenBank/DDBJ whole genome shotgun (WGS) entry which is preliminary data.</text>
</comment>
<evidence type="ECO:0000259" key="1">
    <source>
        <dbReference type="Pfam" id="PF01636"/>
    </source>
</evidence>
<dbReference type="Proteomes" id="UP000177159">
    <property type="component" value="Unassembled WGS sequence"/>
</dbReference>